<dbReference type="Pfam" id="PF06550">
    <property type="entry name" value="SPP"/>
    <property type="match status" value="1"/>
</dbReference>
<keyword evidence="1" id="KW-0812">Transmembrane</keyword>
<dbReference type="EMBL" id="BARW01008263">
    <property type="protein sequence ID" value="GAI82446.1"/>
    <property type="molecule type" value="Genomic_DNA"/>
</dbReference>
<reference evidence="2" key="1">
    <citation type="journal article" date="2014" name="Front. Microbiol.">
        <title>High frequency of phylogenetically diverse reductive dehalogenase-homologous genes in deep subseafloor sedimentary metagenomes.</title>
        <authorList>
            <person name="Kawai M."/>
            <person name="Futagami T."/>
            <person name="Toyoda A."/>
            <person name="Takaki Y."/>
            <person name="Nishi S."/>
            <person name="Hori S."/>
            <person name="Arai W."/>
            <person name="Tsubouchi T."/>
            <person name="Morono Y."/>
            <person name="Uchiyama I."/>
            <person name="Ito T."/>
            <person name="Fujiyama A."/>
            <person name="Inagaki F."/>
            <person name="Takami H."/>
        </authorList>
    </citation>
    <scope>NUCLEOTIDE SEQUENCE</scope>
    <source>
        <strain evidence="2">Expedition CK06-06</strain>
    </source>
</reference>
<keyword evidence="1" id="KW-0472">Membrane</keyword>
<comment type="caution">
    <text evidence="2">The sequence shown here is derived from an EMBL/GenBank/DDBJ whole genome shotgun (WGS) entry which is preliminary data.</text>
</comment>
<feature type="transmembrane region" description="Helical" evidence="1">
    <location>
        <begin position="107"/>
        <end position="127"/>
    </location>
</feature>
<feature type="transmembrane region" description="Helical" evidence="1">
    <location>
        <begin position="79"/>
        <end position="100"/>
    </location>
</feature>
<dbReference type="InterPro" id="IPR010545">
    <property type="entry name" value="SPP"/>
</dbReference>
<gene>
    <name evidence="2" type="ORF">S12H4_16995</name>
</gene>
<accession>X1STJ0</accession>
<sequence length="151" mass="16510">MSPMMALHLSGGCSLILTLAVYDLFAVRFGYMLWLSKKLSESNTLPAFFLPRFLSDWKARLKENVVANLVKVKPAEREFSILGGGDIAFPLLLVSSVYFAYGFTNAILVAALSLIGLIGAYWIQAVFIKGKPMPALPPIAILSLIGLFIAR</sequence>
<protein>
    <submittedName>
        <fullName evidence="2">Uncharacterized protein</fullName>
    </submittedName>
</protein>
<evidence type="ECO:0000313" key="2">
    <source>
        <dbReference type="EMBL" id="GAI82446.1"/>
    </source>
</evidence>
<feature type="transmembrane region" description="Helical" evidence="1">
    <location>
        <begin position="133"/>
        <end position="150"/>
    </location>
</feature>
<dbReference type="AlphaFoldDB" id="X1STJ0"/>
<evidence type="ECO:0000256" key="1">
    <source>
        <dbReference type="SAM" id="Phobius"/>
    </source>
</evidence>
<proteinExistence type="predicted"/>
<organism evidence="2">
    <name type="scientific">marine sediment metagenome</name>
    <dbReference type="NCBI Taxonomy" id="412755"/>
    <lineage>
        <taxon>unclassified sequences</taxon>
        <taxon>metagenomes</taxon>
        <taxon>ecological metagenomes</taxon>
    </lineage>
</organism>
<keyword evidence="1" id="KW-1133">Transmembrane helix</keyword>
<name>X1STJ0_9ZZZZ</name>